<dbReference type="SUPFAM" id="SSF56349">
    <property type="entry name" value="DNA breaking-rejoining enzymes"/>
    <property type="match status" value="1"/>
</dbReference>
<evidence type="ECO:0000313" key="12">
    <source>
        <dbReference type="EMBL" id="QEN06341.1"/>
    </source>
</evidence>
<dbReference type="GO" id="GO:0007059">
    <property type="term" value="P:chromosome segregation"/>
    <property type="evidence" value="ECO:0007669"/>
    <property type="project" value="UniProtKB-KW"/>
</dbReference>
<evidence type="ECO:0000256" key="9">
    <source>
        <dbReference type="PROSITE-ProRule" id="PRU01248"/>
    </source>
</evidence>
<dbReference type="Gene3D" id="1.10.150.130">
    <property type="match status" value="1"/>
</dbReference>
<evidence type="ECO:0000256" key="4">
    <source>
        <dbReference type="ARBA" id="ARBA00022829"/>
    </source>
</evidence>
<evidence type="ECO:0000256" key="3">
    <source>
        <dbReference type="ARBA" id="ARBA00022618"/>
    </source>
</evidence>
<evidence type="ECO:0000259" key="10">
    <source>
        <dbReference type="PROSITE" id="PS51898"/>
    </source>
</evidence>
<dbReference type="InterPro" id="IPR010998">
    <property type="entry name" value="Integrase_recombinase_N"/>
</dbReference>
<organism evidence="12 13">
    <name type="scientific">Thiospirochaeta perfilievii</name>
    <dbReference type="NCBI Taxonomy" id="252967"/>
    <lineage>
        <taxon>Bacteria</taxon>
        <taxon>Pseudomonadati</taxon>
        <taxon>Spirochaetota</taxon>
        <taxon>Spirochaetia</taxon>
        <taxon>Spirochaetales</taxon>
        <taxon>Spirochaetaceae</taxon>
        <taxon>Thiospirochaeta</taxon>
    </lineage>
</organism>
<keyword evidence="4" id="KW-0159">Chromosome partition</keyword>
<dbReference type="OrthoDB" id="341301at2"/>
<dbReference type="GO" id="GO:0005737">
    <property type="term" value="C:cytoplasm"/>
    <property type="evidence" value="ECO:0007669"/>
    <property type="project" value="UniProtKB-SubCell"/>
</dbReference>
<dbReference type="InterPro" id="IPR050090">
    <property type="entry name" value="Tyrosine_recombinase_XerCD"/>
</dbReference>
<sequence>MTRSIIRRYLVLLQKRGLKASTVNRHLSAIRNYYKFEILTGVREDNPFNQIKSLKQESKLPNYLFFKDLEKIFSNGGDDFFHIRDQLIFKTLYSTGCRVSELVGITVNQVKNGESRVKVIGKGDKDRFVYLTPDVKNLIKKYLPLREEMLKDRGKINSLFLDFMGDKLTTRGVYYLIEKRVREVGMDKKVSPHTFRHTFATHLLNEGADIRVVQELLGHKSISTTQIYTHTGIEKLRQVYRGAHPHGKKS</sequence>
<keyword evidence="2" id="KW-0963">Cytoplasm</keyword>
<evidence type="ECO:0000313" key="13">
    <source>
        <dbReference type="Proteomes" id="UP000323824"/>
    </source>
</evidence>
<name>A0A5C1QFQ7_9SPIO</name>
<evidence type="ECO:0000256" key="2">
    <source>
        <dbReference type="ARBA" id="ARBA00022490"/>
    </source>
</evidence>
<dbReference type="InterPro" id="IPR011010">
    <property type="entry name" value="DNA_brk_join_enz"/>
</dbReference>
<dbReference type="PANTHER" id="PTHR30349:SF77">
    <property type="entry name" value="TYROSINE RECOMBINASE XERC"/>
    <property type="match status" value="1"/>
</dbReference>
<keyword evidence="8" id="KW-0131">Cell cycle</keyword>
<dbReference type="GO" id="GO:0015074">
    <property type="term" value="P:DNA integration"/>
    <property type="evidence" value="ECO:0007669"/>
    <property type="project" value="UniProtKB-KW"/>
</dbReference>
<evidence type="ECO:0000256" key="1">
    <source>
        <dbReference type="ARBA" id="ARBA00004496"/>
    </source>
</evidence>
<keyword evidence="3" id="KW-0132">Cell division</keyword>
<evidence type="ECO:0000256" key="5">
    <source>
        <dbReference type="ARBA" id="ARBA00022908"/>
    </source>
</evidence>
<keyword evidence="6 9" id="KW-0238">DNA-binding</keyword>
<dbReference type="InterPro" id="IPR004107">
    <property type="entry name" value="Integrase_SAM-like_N"/>
</dbReference>
<dbReference type="PROSITE" id="PS51900">
    <property type="entry name" value="CB"/>
    <property type="match status" value="1"/>
</dbReference>
<dbReference type="InterPro" id="IPR013762">
    <property type="entry name" value="Integrase-like_cat_sf"/>
</dbReference>
<dbReference type="KEGG" id="sper:EW093_03165"/>
<comment type="subcellular location">
    <subcellularLocation>
        <location evidence="1">Cytoplasm</location>
    </subcellularLocation>
</comment>
<dbReference type="PANTHER" id="PTHR30349">
    <property type="entry name" value="PHAGE INTEGRASE-RELATED"/>
    <property type="match status" value="1"/>
</dbReference>
<dbReference type="Proteomes" id="UP000323824">
    <property type="component" value="Chromosome"/>
</dbReference>
<dbReference type="GO" id="GO:0051301">
    <property type="term" value="P:cell division"/>
    <property type="evidence" value="ECO:0007669"/>
    <property type="project" value="UniProtKB-KW"/>
</dbReference>
<dbReference type="Pfam" id="PF00589">
    <property type="entry name" value="Phage_integrase"/>
    <property type="match status" value="1"/>
</dbReference>
<accession>A0A5C1QFQ7</accession>
<dbReference type="PROSITE" id="PS51898">
    <property type="entry name" value="TYR_RECOMBINASE"/>
    <property type="match status" value="1"/>
</dbReference>
<dbReference type="CDD" id="cd00798">
    <property type="entry name" value="INT_XerDC_C"/>
    <property type="match status" value="1"/>
</dbReference>
<evidence type="ECO:0000256" key="8">
    <source>
        <dbReference type="ARBA" id="ARBA00023306"/>
    </source>
</evidence>
<dbReference type="GO" id="GO:0003677">
    <property type="term" value="F:DNA binding"/>
    <property type="evidence" value="ECO:0007669"/>
    <property type="project" value="UniProtKB-UniRule"/>
</dbReference>
<feature type="domain" description="Core-binding (CB)" evidence="11">
    <location>
        <begin position="1"/>
        <end position="38"/>
    </location>
</feature>
<keyword evidence="5" id="KW-0229">DNA integration</keyword>
<dbReference type="Pfam" id="PF02899">
    <property type="entry name" value="Phage_int_SAM_1"/>
    <property type="match status" value="1"/>
</dbReference>
<protein>
    <submittedName>
        <fullName evidence="12">Tyrosine recombinase</fullName>
    </submittedName>
</protein>
<dbReference type="AlphaFoldDB" id="A0A5C1QFQ7"/>
<reference evidence="12 13" key="1">
    <citation type="submission" date="2019-02" db="EMBL/GenBank/DDBJ databases">
        <authorList>
            <person name="Fomenkov A."/>
            <person name="Dubinina G."/>
            <person name="Grabovich M."/>
            <person name="Vincze T."/>
            <person name="Roberts R.J."/>
        </authorList>
    </citation>
    <scope>NUCLEOTIDE SEQUENCE [LARGE SCALE GENOMIC DNA]</scope>
    <source>
        <strain evidence="12 13">P</strain>
    </source>
</reference>
<dbReference type="InterPro" id="IPR044068">
    <property type="entry name" value="CB"/>
</dbReference>
<evidence type="ECO:0000256" key="6">
    <source>
        <dbReference type="ARBA" id="ARBA00023125"/>
    </source>
</evidence>
<dbReference type="EMBL" id="CP035807">
    <property type="protein sequence ID" value="QEN06341.1"/>
    <property type="molecule type" value="Genomic_DNA"/>
</dbReference>
<keyword evidence="13" id="KW-1185">Reference proteome</keyword>
<gene>
    <name evidence="12" type="ORF">EW093_03165</name>
</gene>
<reference evidence="12 13" key="2">
    <citation type="submission" date="2019-09" db="EMBL/GenBank/DDBJ databases">
        <title>Complete Genome Sequence and Methylome Analysis of free living Spirochaetas.</title>
        <authorList>
            <person name="Leshcheva N."/>
            <person name="Mikheeva N."/>
        </authorList>
    </citation>
    <scope>NUCLEOTIDE SEQUENCE [LARGE SCALE GENOMIC DNA]</scope>
    <source>
        <strain evidence="12 13">P</strain>
    </source>
</reference>
<evidence type="ECO:0000259" key="11">
    <source>
        <dbReference type="PROSITE" id="PS51900"/>
    </source>
</evidence>
<dbReference type="InterPro" id="IPR002104">
    <property type="entry name" value="Integrase_catalytic"/>
</dbReference>
<dbReference type="Gene3D" id="1.10.443.10">
    <property type="entry name" value="Intergrase catalytic core"/>
    <property type="match status" value="1"/>
</dbReference>
<keyword evidence="7" id="KW-0233">DNA recombination</keyword>
<evidence type="ECO:0000256" key="7">
    <source>
        <dbReference type="ARBA" id="ARBA00023172"/>
    </source>
</evidence>
<proteinExistence type="predicted"/>
<dbReference type="GO" id="GO:0006310">
    <property type="term" value="P:DNA recombination"/>
    <property type="evidence" value="ECO:0007669"/>
    <property type="project" value="UniProtKB-KW"/>
</dbReference>
<feature type="domain" description="Tyr recombinase" evidence="10">
    <location>
        <begin position="59"/>
        <end position="241"/>
    </location>
</feature>